<protein>
    <recommendedName>
        <fullName evidence="2">protein-glutamate methylesterase</fullName>
        <ecNumber evidence="2">3.1.1.61</ecNumber>
    </recommendedName>
</protein>
<comment type="caution">
    <text evidence="6">The sequence shown here is derived from an EMBL/GenBank/DDBJ whole genome shotgun (WGS) entry which is preliminary data.</text>
</comment>
<feature type="active site" evidence="4">
    <location>
        <position position="12"/>
    </location>
</feature>
<dbReference type="GO" id="GO:0000156">
    <property type="term" value="F:phosphorelay response regulator activity"/>
    <property type="evidence" value="ECO:0007669"/>
    <property type="project" value="InterPro"/>
</dbReference>
<keyword evidence="7" id="KW-1185">Reference proteome</keyword>
<reference evidence="7" key="1">
    <citation type="submission" date="2020-01" db="EMBL/GenBank/DDBJ databases">
        <title>'Steroidobacter agaridevorans' sp. nov., agar-degrading bacteria isolated from rhizosphere soils.</title>
        <authorList>
            <person name="Ikenaga M."/>
            <person name="Kataoka M."/>
            <person name="Murouchi A."/>
            <person name="Katsuragi S."/>
            <person name="Sakai M."/>
        </authorList>
    </citation>
    <scope>NUCLEOTIDE SEQUENCE [LARGE SCALE GENOMIC DNA]</scope>
    <source>
        <strain evidence="7">YU21-B</strain>
    </source>
</reference>
<keyword evidence="1 4" id="KW-0378">Hydrolase</keyword>
<name>A0A829YKW3_9GAMM</name>
<keyword evidence="4" id="KW-0145">Chemotaxis</keyword>
<sequence>MTAPAAVVIGGSAGALEVLRAIVRELPQPLSCPVVIVIHLPAHSSGLAELLGAETPLIVKQAEDKEPMVGGTVYIAPPSYHLLVESQQSFALSVDPPVHFSRPSIDVLFETASDVYGAGLIGVLLSGASEDGAAGLQEIHTAGGTTIVQSPLSAEVAIMPAAALALFEPTYIWSPNDIAFGLTSLLSGRSP</sequence>
<dbReference type="GO" id="GO:0006935">
    <property type="term" value="P:chemotaxis"/>
    <property type="evidence" value="ECO:0007669"/>
    <property type="project" value="UniProtKB-UniRule"/>
</dbReference>
<evidence type="ECO:0000313" key="7">
    <source>
        <dbReference type="Proteomes" id="UP000445000"/>
    </source>
</evidence>
<accession>A0A829YKW3</accession>
<dbReference type="GO" id="GO:0005737">
    <property type="term" value="C:cytoplasm"/>
    <property type="evidence" value="ECO:0007669"/>
    <property type="project" value="InterPro"/>
</dbReference>
<dbReference type="PROSITE" id="PS50122">
    <property type="entry name" value="CHEB"/>
    <property type="match status" value="1"/>
</dbReference>
<dbReference type="AlphaFoldDB" id="A0A829YKW3"/>
<evidence type="ECO:0000256" key="3">
    <source>
        <dbReference type="ARBA" id="ARBA00048267"/>
    </source>
</evidence>
<dbReference type="EC" id="3.1.1.61" evidence="2"/>
<dbReference type="InterPro" id="IPR035909">
    <property type="entry name" value="CheB_C"/>
</dbReference>
<feature type="active site" evidence="4">
    <location>
        <position position="39"/>
    </location>
</feature>
<evidence type="ECO:0000256" key="2">
    <source>
        <dbReference type="ARBA" id="ARBA00039140"/>
    </source>
</evidence>
<dbReference type="RefSeq" id="WP_161815460.1">
    <property type="nucleotide sequence ID" value="NZ_BLJN01000007.1"/>
</dbReference>
<evidence type="ECO:0000256" key="1">
    <source>
        <dbReference type="ARBA" id="ARBA00022801"/>
    </source>
</evidence>
<dbReference type="Pfam" id="PF01339">
    <property type="entry name" value="CheB_methylest"/>
    <property type="match status" value="1"/>
</dbReference>
<comment type="catalytic activity">
    <reaction evidence="3">
        <text>[protein]-L-glutamate 5-O-methyl ester + H2O = L-glutamyl-[protein] + methanol + H(+)</text>
        <dbReference type="Rhea" id="RHEA:23236"/>
        <dbReference type="Rhea" id="RHEA-COMP:10208"/>
        <dbReference type="Rhea" id="RHEA-COMP:10311"/>
        <dbReference type="ChEBI" id="CHEBI:15377"/>
        <dbReference type="ChEBI" id="CHEBI:15378"/>
        <dbReference type="ChEBI" id="CHEBI:17790"/>
        <dbReference type="ChEBI" id="CHEBI:29973"/>
        <dbReference type="ChEBI" id="CHEBI:82795"/>
        <dbReference type="EC" id="3.1.1.61"/>
    </reaction>
</comment>
<feature type="domain" description="CheB-type methylesterase" evidence="5">
    <location>
        <begin position="1"/>
        <end position="189"/>
    </location>
</feature>
<organism evidence="6 7">
    <name type="scientific">Steroidobacter agaridevorans</name>
    <dbReference type="NCBI Taxonomy" id="2695856"/>
    <lineage>
        <taxon>Bacteria</taxon>
        <taxon>Pseudomonadati</taxon>
        <taxon>Pseudomonadota</taxon>
        <taxon>Gammaproteobacteria</taxon>
        <taxon>Steroidobacterales</taxon>
        <taxon>Steroidobacteraceae</taxon>
        <taxon>Steroidobacter</taxon>
    </lineage>
</organism>
<gene>
    <name evidence="6" type="primary">cheB</name>
    <name evidence="6" type="ORF">GCM10011487_58390</name>
</gene>
<dbReference type="Proteomes" id="UP000445000">
    <property type="component" value="Unassembled WGS sequence"/>
</dbReference>
<evidence type="ECO:0000256" key="4">
    <source>
        <dbReference type="PROSITE-ProRule" id="PRU00050"/>
    </source>
</evidence>
<dbReference type="CDD" id="cd16433">
    <property type="entry name" value="CheB"/>
    <property type="match status" value="1"/>
</dbReference>
<dbReference type="SUPFAM" id="SSF52738">
    <property type="entry name" value="Methylesterase CheB, C-terminal domain"/>
    <property type="match status" value="1"/>
</dbReference>
<dbReference type="PANTHER" id="PTHR42872">
    <property type="entry name" value="PROTEIN-GLUTAMATE METHYLESTERASE/PROTEIN-GLUTAMINE GLUTAMINASE"/>
    <property type="match status" value="1"/>
</dbReference>
<evidence type="ECO:0000259" key="5">
    <source>
        <dbReference type="PROSITE" id="PS50122"/>
    </source>
</evidence>
<proteinExistence type="predicted"/>
<dbReference type="InterPro" id="IPR000673">
    <property type="entry name" value="Sig_transdc_resp-reg_Me-estase"/>
</dbReference>
<dbReference type="GO" id="GO:0008984">
    <property type="term" value="F:protein-glutamate methylesterase activity"/>
    <property type="evidence" value="ECO:0007669"/>
    <property type="project" value="UniProtKB-EC"/>
</dbReference>
<dbReference type="Gene3D" id="3.40.50.180">
    <property type="entry name" value="Methylesterase CheB, C-terminal domain"/>
    <property type="match status" value="1"/>
</dbReference>
<dbReference type="PANTHER" id="PTHR42872:SF6">
    <property type="entry name" value="PROTEIN-GLUTAMATE METHYLESTERASE_PROTEIN-GLUTAMINE GLUTAMINASE"/>
    <property type="match status" value="1"/>
</dbReference>
<dbReference type="EMBL" id="BLJN01000007">
    <property type="protein sequence ID" value="GFE83839.1"/>
    <property type="molecule type" value="Genomic_DNA"/>
</dbReference>
<evidence type="ECO:0000313" key="6">
    <source>
        <dbReference type="EMBL" id="GFE83839.1"/>
    </source>
</evidence>
<feature type="active site" evidence="4">
    <location>
        <position position="131"/>
    </location>
</feature>